<dbReference type="PANTHER" id="PTHR23515">
    <property type="entry name" value="HIGH-AFFINITY NITRATE TRANSPORTER 2.3"/>
    <property type="match status" value="1"/>
</dbReference>
<organism evidence="10 12">
    <name type="scientific">Acidithiobacillus thiooxidans</name>
    <name type="common">Thiobacillus thiooxidans</name>
    <dbReference type="NCBI Taxonomy" id="930"/>
    <lineage>
        <taxon>Bacteria</taxon>
        <taxon>Pseudomonadati</taxon>
        <taxon>Pseudomonadota</taxon>
        <taxon>Acidithiobacillia</taxon>
        <taxon>Acidithiobacillales</taxon>
        <taxon>Acidithiobacillaceae</taxon>
        <taxon>Acidithiobacillus</taxon>
    </lineage>
</organism>
<dbReference type="InterPro" id="IPR011701">
    <property type="entry name" value="MFS"/>
</dbReference>
<reference evidence="10 11" key="1">
    <citation type="journal article" date="2016" name="Int. J. Mol. Sci.">
        <title>Comparative genomics of the extreme acidophile Acidithiobacillus thiooxidans reveals intraspecific divergence and niche adaptation.</title>
        <authorList>
            <person name="Zhang X."/>
            <person name="Feng X."/>
            <person name="Tao J."/>
            <person name="Ma L."/>
            <person name="Xiao Y."/>
            <person name="Liang Y."/>
            <person name="Liu X."/>
            <person name="Yin H."/>
        </authorList>
    </citation>
    <scope>NUCLEOTIDE SEQUENCE [LARGE SCALE GENOMIC DNA]</scope>
    <source>
        <strain evidence="9 11">A02</strain>
        <strain evidence="10">DXS-W</strain>
    </source>
</reference>
<feature type="transmembrane region" description="Helical" evidence="7">
    <location>
        <begin position="352"/>
        <end position="372"/>
    </location>
</feature>
<dbReference type="OrthoDB" id="9773404at2"/>
<sequence>MKELLTMLRSGNWRALVASFLYFDTGFTVWLLYGPLAPYMIHSLHLSDAKQGFLVAVPILSAAILRVGMGNLYQSMNGRWLALGGVALSAIPPLFLLLYPGVPGYSLLIVLGVLLGVGGASFAVALPMAGSNYPAQVQGTVLGIAAAGNIGAVLDGFLFPPLAAHFGWAHATAAALPLLALAGVSLFFWGKDSAPKSGRVKPALLGFVVTLAGLAVLAVATPMGWLGLQGKSALLMLPVYGVLLTGIFLPQRYRLALRERDTWVIILIYAITFGGFVGMSAYVSLLMVTLYHLPKVDAGMLMALFAFTGAMLRPLGGMIADRISGAAALRWFLGGIALMDMLFATWTPPLDLAIGFLLILYACFGLGNGATFQLVPLRWPEKTGIMTGIIGAAGGIGGFYLPVILGITKQETGTYHLGFAFFAVLTSIALGLVLVLRQQWLSWSHHGTMAVAMEEAPSPLSKASAVTD</sequence>
<feature type="transmembrane region" description="Helical" evidence="7">
    <location>
        <begin position="298"/>
        <end position="316"/>
    </location>
</feature>
<dbReference type="GO" id="GO:0042128">
    <property type="term" value="P:nitrate assimilation"/>
    <property type="evidence" value="ECO:0007669"/>
    <property type="project" value="UniProtKB-KW"/>
</dbReference>
<dbReference type="STRING" id="930.GCA_002079865_02122"/>
<evidence type="ECO:0000259" key="8">
    <source>
        <dbReference type="PROSITE" id="PS50850"/>
    </source>
</evidence>
<name>A0A1C2JCL6_ACITH</name>
<dbReference type="EMBL" id="LWSA01000102">
    <property type="protein sequence ID" value="OCX73558.1"/>
    <property type="molecule type" value="Genomic_DNA"/>
</dbReference>
<feature type="transmembrane region" description="Helical" evidence="7">
    <location>
        <begin position="12"/>
        <end position="33"/>
    </location>
</feature>
<comment type="caution">
    <text evidence="10">The sequence shown here is derived from an EMBL/GenBank/DDBJ whole genome shotgun (WGS) entry which is preliminary data.</text>
</comment>
<feature type="transmembrane region" description="Helical" evidence="7">
    <location>
        <begin position="232"/>
        <end position="250"/>
    </location>
</feature>
<evidence type="ECO:0000313" key="11">
    <source>
        <dbReference type="Proteomes" id="UP000094893"/>
    </source>
</evidence>
<feature type="transmembrane region" description="Helical" evidence="7">
    <location>
        <begin position="105"/>
        <end position="129"/>
    </location>
</feature>
<feature type="transmembrane region" description="Helical" evidence="7">
    <location>
        <begin position="53"/>
        <end position="73"/>
    </location>
</feature>
<accession>A0A1C2JCL6</accession>
<dbReference type="InterPro" id="IPR044772">
    <property type="entry name" value="NO3_transporter"/>
</dbReference>
<evidence type="ECO:0000256" key="6">
    <source>
        <dbReference type="ARBA" id="ARBA00023136"/>
    </source>
</evidence>
<dbReference type="PROSITE" id="PS50850">
    <property type="entry name" value="MFS"/>
    <property type="match status" value="1"/>
</dbReference>
<keyword evidence="3 7" id="KW-0812">Transmembrane</keyword>
<evidence type="ECO:0000256" key="2">
    <source>
        <dbReference type="ARBA" id="ARBA00008432"/>
    </source>
</evidence>
<feature type="transmembrane region" description="Helical" evidence="7">
    <location>
        <begin position="202"/>
        <end position="226"/>
    </location>
</feature>
<feature type="transmembrane region" description="Helical" evidence="7">
    <location>
        <begin position="384"/>
        <end position="405"/>
    </location>
</feature>
<keyword evidence="4 7" id="KW-1133">Transmembrane helix</keyword>
<dbReference type="Proteomes" id="UP000094893">
    <property type="component" value="Unassembled WGS sequence"/>
</dbReference>
<dbReference type="AlphaFoldDB" id="A0A1C2JCL6"/>
<evidence type="ECO:0000256" key="4">
    <source>
        <dbReference type="ARBA" id="ARBA00022989"/>
    </source>
</evidence>
<evidence type="ECO:0000256" key="1">
    <source>
        <dbReference type="ARBA" id="ARBA00004141"/>
    </source>
</evidence>
<feature type="transmembrane region" description="Helical" evidence="7">
    <location>
        <begin position="80"/>
        <end position="99"/>
    </location>
</feature>
<dbReference type="GO" id="GO:0016020">
    <property type="term" value="C:membrane"/>
    <property type="evidence" value="ECO:0007669"/>
    <property type="project" value="UniProtKB-SubCell"/>
</dbReference>
<dbReference type="Gene3D" id="1.20.1250.20">
    <property type="entry name" value="MFS general substrate transporter like domains"/>
    <property type="match status" value="2"/>
</dbReference>
<feature type="transmembrane region" description="Helical" evidence="7">
    <location>
        <begin position="328"/>
        <end position="346"/>
    </location>
</feature>
<proteinExistence type="inferred from homology"/>
<protein>
    <submittedName>
        <fullName evidence="10">MFS transporter</fullName>
    </submittedName>
</protein>
<evidence type="ECO:0000256" key="7">
    <source>
        <dbReference type="SAM" id="Phobius"/>
    </source>
</evidence>
<feature type="domain" description="Major facilitator superfamily (MFS) profile" evidence="8">
    <location>
        <begin position="14"/>
        <end position="441"/>
    </location>
</feature>
<dbReference type="RefSeq" id="WP_024893709.1">
    <property type="nucleotide sequence ID" value="NZ_DAIAWO010000094.1"/>
</dbReference>
<evidence type="ECO:0000256" key="5">
    <source>
        <dbReference type="ARBA" id="ARBA00023063"/>
    </source>
</evidence>
<gene>
    <name evidence="10" type="ORF">A6M23_00095</name>
    <name evidence="9" type="ORF">A6P07_08295</name>
</gene>
<keyword evidence="5" id="KW-0534">Nitrate assimilation</keyword>
<comment type="similarity">
    <text evidence="2">Belongs to the major facilitator superfamily. Nitrate/nitrite porter (TC 2.A.1.8) family.</text>
</comment>
<dbReference type="SUPFAM" id="SSF103473">
    <property type="entry name" value="MFS general substrate transporter"/>
    <property type="match status" value="1"/>
</dbReference>
<keyword evidence="12" id="KW-1185">Reference proteome</keyword>
<feature type="transmembrane region" description="Helical" evidence="7">
    <location>
        <begin position="168"/>
        <end position="190"/>
    </location>
</feature>
<dbReference type="InterPro" id="IPR020846">
    <property type="entry name" value="MFS_dom"/>
</dbReference>
<evidence type="ECO:0000313" key="9">
    <source>
        <dbReference type="EMBL" id="OCX73558.1"/>
    </source>
</evidence>
<feature type="transmembrane region" description="Helical" evidence="7">
    <location>
        <begin position="141"/>
        <end position="162"/>
    </location>
</feature>
<keyword evidence="6 7" id="KW-0472">Membrane</keyword>
<feature type="transmembrane region" description="Helical" evidence="7">
    <location>
        <begin position="417"/>
        <end position="436"/>
    </location>
</feature>
<comment type="subcellular location">
    <subcellularLocation>
        <location evidence="1">Membrane</location>
        <topology evidence="1">Multi-pass membrane protein</topology>
    </subcellularLocation>
</comment>
<evidence type="ECO:0000313" key="10">
    <source>
        <dbReference type="EMBL" id="OCX76571.1"/>
    </source>
</evidence>
<dbReference type="EMBL" id="LWRY01000001">
    <property type="protein sequence ID" value="OCX76571.1"/>
    <property type="molecule type" value="Genomic_DNA"/>
</dbReference>
<evidence type="ECO:0000256" key="3">
    <source>
        <dbReference type="ARBA" id="ARBA00022692"/>
    </source>
</evidence>
<dbReference type="Pfam" id="PF07690">
    <property type="entry name" value="MFS_1"/>
    <property type="match status" value="1"/>
</dbReference>
<feature type="transmembrane region" description="Helical" evidence="7">
    <location>
        <begin position="262"/>
        <end position="292"/>
    </location>
</feature>
<evidence type="ECO:0000313" key="12">
    <source>
        <dbReference type="Proteomes" id="UP000095008"/>
    </source>
</evidence>
<dbReference type="InterPro" id="IPR036259">
    <property type="entry name" value="MFS_trans_sf"/>
</dbReference>
<dbReference type="Proteomes" id="UP000095008">
    <property type="component" value="Unassembled WGS sequence"/>
</dbReference>
<dbReference type="GO" id="GO:0015112">
    <property type="term" value="F:nitrate transmembrane transporter activity"/>
    <property type="evidence" value="ECO:0007669"/>
    <property type="project" value="InterPro"/>
</dbReference>